<dbReference type="GO" id="GO:0016853">
    <property type="term" value="F:isomerase activity"/>
    <property type="evidence" value="ECO:0007669"/>
    <property type="project" value="UniProtKB-KW"/>
</dbReference>
<keyword evidence="3 5" id="KW-0560">Oxidoreductase</keyword>
<dbReference type="UniPathway" id="UPA00128">
    <property type="reaction ID" value="UER00191"/>
</dbReference>
<dbReference type="CDD" id="cd05239">
    <property type="entry name" value="GDP_FS_SDR_e"/>
    <property type="match status" value="1"/>
</dbReference>
<keyword evidence="2 5" id="KW-0521">NADP</keyword>
<dbReference type="GO" id="GO:0050577">
    <property type="term" value="F:GDP-L-fucose synthase activity"/>
    <property type="evidence" value="ECO:0007669"/>
    <property type="project" value="UniProtKB-UniRule"/>
</dbReference>
<dbReference type="InterPro" id="IPR001509">
    <property type="entry name" value="Epimerase_deHydtase"/>
</dbReference>
<dbReference type="Proteomes" id="UP000582837">
    <property type="component" value="Unassembled WGS sequence"/>
</dbReference>
<feature type="binding site" evidence="5">
    <location>
        <position position="214"/>
    </location>
    <ligand>
        <name>substrate</name>
    </ligand>
</feature>
<dbReference type="EC" id="1.1.1.271" evidence="5"/>
<evidence type="ECO:0000256" key="1">
    <source>
        <dbReference type="ARBA" id="ARBA00005959"/>
    </source>
</evidence>
<dbReference type="PANTHER" id="PTHR43238">
    <property type="entry name" value="GDP-L-FUCOSE SYNTHASE"/>
    <property type="match status" value="1"/>
</dbReference>
<comment type="catalytic activity">
    <reaction evidence="5">
        <text>GDP-beta-L-fucose + NADP(+) = GDP-4-dehydro-alpha-D-rhamnose + NADPH + H(+)</text>
        <dbReference type="Rhea" id="RHEA:18885"/>
        <dbReference type="ChEBI" id="CHEBI:15378"/>
        <dbReference type="ChEBI" id="CHEBI:57273"/>
        <dbReference type="ChEBI" id="CHEBI:57783"/>
        <dbReference type="ChEBI" id="CHEBI:57964"/>
        <dbReference type="ChEBI" id="CHEBI:58349"/>
        <dbReference type="EC" id="1.1.1.271"/>
    </reaction>
</comment>
<feature type="binding site" evidence="5">
    <location>
        <position position="167"/>
    </location>
    <ligand>
        <name>NADP(+)</name>
        <dbReference type="ChEBI" id="CHEBI:58349"/>
    </ligand>
</feature>
<keyword evidence="5" id="KW-0511">Multifunctional enzyme</keyword>
<dbReference type="AlphaFoldDB" id="A0A841GYQ4"/>
<feature type="site" description="Important for catalytic activity" evidence="5">
    <location>
        <position position="134"/>
    </location>
</feature>
<evidence type="ECO:0000256" key="2">
    <source>
        <dbReference type="ARBA" id="ARBA00022857"/>
    </source>
</evidence>
<evidence type="ECO:0000313" key="8">
    <source>
        <dbReference type="Proteomes" id="UP000582837"/>
    </source>
</evidence>
<evidence type="ECO:0000256" key="5">
    <source>
        <dbReference type="HAMAP-Rule" id="MF_00956"/>
    </source>
</evidence>
<feature type="binding site" evidence="5">
    <location>
        <begin position="38"/>
        <end position="44"/>
    </location>
    <ligand>
        <name>NADP(+)</name>
        <dbReference type="ChEBI" id="CHEBI:58349"/>
    </ligand>
</feature>
<feature type="binding site" evidence="5">
    <location>
        <position position="236"/>
    </location>
    <ligand>
        <name>substrate</name>
    </ligand>
</feature>
<dbReference type="InterPro" id="IPR036291">
    <property type="entry name" value="NAD(P)-bd_dom_sf"/>
</dbReference>
<comment type="caution">
    <text evidence="5">Lacks conserved residue(s) required for the propagation of feature annotation.</text>
</comment>
<feature type="binding site" evidence="5">
    <location>
        <begin position="190"/>
        <end position="193"/>
    </location>
    <ligand>
        <name>NADP(+)</name>
        <dbReference type="ChEBI" id="CHEBI:58349"/>
    </ligand>
</feature>
<dbReference type="InterPro" id="IPR028614">
    <property type="entry name" value="GDP_fucose/colitose_synth"/>
</dbReference>
<proteinExistence type="inferred from homology"/>
<dbReference type="HAMAP" id="MF_00956">
    <property type="entry name" value="GDP_fucose_synth"/>
    <property type="match status" value="1"/>
</dbReference>
<organism evidence="7 8">
    <name type="scientific">Longimicrobium terrae</name>
    <dbReference type="NCBI Taxonomy" id="1639882"/>
    <lineage>
        <taxon>Bacteria</taxon>
        <taxon>Pseudomonadati</taxon>
        <taxon>Gemmatimonadota</taxon>
        <taxon>Longimicrobiia</taxon>
        <taxon>Longimicrobiales</taxon>
        <taxon>Longimicrobiaceae</taxon>
        <taxon>Longimicrobium</taxon>
    </lineage>
</organism>
<dbReference type="GO" id="GO:0042351">
    <property type="term" value="P:'de novo' GDP-L-fucose biosynthetic process"/>
    <property type="evidence" value="ECO:0007669"/>
    <property type="project" value="UniProtKB-UniRule"/>
</dbReference>
<comment type="similarity">
    <text evidence="1 5">Belongs to the NAD(P)-dependent epimerase/dehydratase family. Fucose synthase subfamily.</text>
</comment>
<keyword evidence="4 5" id="KW-0413">Isomerase</keyword>
<comment type="caution">
    <text evidence="7">The sequence shown here is derived from an EMBL/GenBank/DDBJ whole genome shotgun (WGS) entry which is preliminary data.</text>
</comment>
<protein>
    <recommendedName>
        <fullName evidence="5">GDP-L-fucose synthase</fullName>
        <ecNumber evidence="5">1.1.1.271</ecNumber>
    </recommendedName>
    <alternativeName>
        <fullName evidence="5">GDP-4-keto-6-deoxy-D-mannose-3,5-epimerase-4-reductase</fullName>
    </alternativeName>
</protein>
<feature type="binding site" evidence="5">
    <location>
        <position position="296"/>
    </location>
    <ligand>
        <name>substrate</name>
    </ligand>
</feature>
<comment type="function">
    <text evidence="5">Catalyzes the two-step NADP-dependent conversion of GDP-4-dehydro-6-deoxy-D-mannose to GDP-fucose, involving an epimerase and a reductase reaction.</text>
</comment>
<evidence type="ECO:0000256" key="4">
    <source>
        <dbReference type="ARBA" id="ARBA00023235"/>
    </source>
</evidence>
<feature type="domain" description="NAD-dependent epimerase/dehydratase" evidence="6">
    <location>
        <begin position="34"/>
        <end position="264"/>
    </location>
</feature>
<feature type="site" description="Important for catalytic activity" evidence="5">
    <location>
        <position position="136"/>
    </location>
</feature>
<gene>
    <name evidence="5" type="primary">fcl</name>
    <name evidence="7" type="ORF">HNQ61_002512</name>
</gene>
<feature type="binding site" evidence="5">
    <location>
        <position position="206"/>
    </location>
    <ligand>
        <name>NADP(+)</name>
        <dbReference type="ChEBI" id="CHEBI:58349"/>
    </ligand>
</feature>
<dbReference type="Pfam" id="PF01370">
    <property type="entry name" value="Epimerase"/>
    <property type="match status" value="1"/>
</dbReference>
<comment type="pathway">
    <text evidence="5">Nucleotide-sugar biosynthesis; GDP-L-fucose biosynthesis via de novo pathway; GDP-L-fucose from GDP-alpha-D-mannose: step 2/2.</text>
</comment>
<evidence type="ECO:0000259" key="6">
    <source>
        <dbReference type="Pfam" id="PF01370"/>
    </source>
</evidence>
<reference evidence="7 8" key="1">
    <citation type="submission" date="2020-08" db="EMBL/GenBank/DDBJ databases">
        <title>Genomic Encyclopedia of Type Strains, Phase IV (KMG-IV): sequencing the most valuable type-strain genomes for metagenomic binning, comparative biology and taxonomic classification.</title>
        <authorList>
            <person name="Goeker M."/>
        </authorList>
    </citation>
    <scope>NUCLEOTIDE SEQUENCE [LARGE SCALE GENOMIC DNA]</scope>
    <source>
        <strain evidence="7 8">DSM 29007</strain>
    </source>
</reference>
<dbReference type="GO" id="GO:0070401">
    <property type="term" value="F:NADP+ binding"/>
    <property type="evidence" value="ECO:0007669"/>
    <property type="project" value="UniProtKB-UniRule"/>
</dbReference>
<feature type="active site" description="Proton donor/acceptor" evidence="5">
    <location>
        <position position="163"/>
    </location>
</feature>
<evidence type="ECO:0000256" key="3">
    <source>
        <dbReference type="ARBA" id="ARBA00023002"/>
    </source>
</evidence>
<dbReference type="PANTHER" id="PTHR43238:SF1">
    <property type="entry name" value="GDP-L-FUCOSE SYNTHASE"/>
    <property type="match status" value="1"/>
</dbReference>
<feature type="binding site" evidence="5">
    <location>
        <position position="229"/>
    </location>
    <ligand>
        <name>substrate</name>
    </ligand>
</feature>
<dbReference type="RefSeq" id="WP_170033279.1">
    <property type="nucleotide sequence ID" value="NZ_JABDTL010000001.1"/>
</dbReference>
<dbReference type="SUPFAM" id="SSF51735">
    <property type="entry name" value="NAD(P)-binding Rossmann-fold domains"/>
    <property type="match status" value="1"/>
</dbReference>
<keyword evidence="8" id="KW-1185">Reference proteome</keyword>
<name>A0A841GYQ4_9BACT</name>
<dbReference type="Gene3D" id="3.90.25.10">
    <property type="entry name" value="UDP-galactose 4-epimerase, domain 1"/>
    <property type="match status" value="1"/>
</dbReference>
<dbReference type="EMBL" id="JACHIA010000006">
    <property type="protein sequence ID" value="MBB6070890.1"/>
    <property type="molecule type" value="Genomic_DNA"/>
</dbReference>
<dbReference type="Gene3D" id="3.40.50.720">
    <property type="entry name" value="NAD(P)-binding Rossmann-like Domain"/>
    <property type="match status" value="1"/>
</dbReference>
<sequence length="337" mass="37602">MTPESSQAAVSAAHPAGAPYERQATPEFWRGRRVVVTGGGGFLGSHVVDRLRALHADVFVPRRAEFDLTTDEAVRRLYETARPEMVIHLAAEVGGIGANRENPGRFFYANAIMGILMIEEARRTGVQKFVQMGTICAYPKITPVPFREENLWEGYPEETNAPYGVAKKALLVQLQAYRQQYGMNGIYLLPVNLYGPRDNFDERSSHVIPALIRRMLEARDGGAPEVRMWGTGNASREFLYVDECARAVVLASEHYDGAEPVNLGVGEEITIRDLAAQIAESVGYQGRLAYDPTQPDGQPRRSLDTSRARELFGFEAHMPFREGLRRTVEWYAGQRAV</sequence>
<evidence type="ECO:0000313" key="7">
    <source>
        <dbReference type="EMBL" id="MBB6070890.1"/>
    </source>
</evidence>
<accession>A0A841GYQ4</accession>